<comment type="similarity">
    <text evidence="2">Belongs to the cerato-ulmin hydrophobin family.</text>
</comment>
<dbReference type="AlphaFoldDB" id="A0A9W8QBY3"/>
<keyword evidence="9" id="KW-1185">Reference proteome</keyword>
<evidence type="ECO:0000256" key="3">
    <source>
        <dbReference type="ARBA" id="ARBA00022512"/>
    </source>
</evidence>
<dbReference type="InterPro" id="IPR010636">
    <property type="entry name" value="Class_II_hydrophobin"/>
</dbReference>
<feature type="chain" id="PRO_5040823958" description="Hydrophobin" evidence="7">
    <location>
        <begin position="18"/>
        <end position="100"/>
    </location>
</feature>
<name>A0A9W8QBY3_AKAMU</name>
<keyword evidence="3" id="KW-0134">Cell wall</keyword>
<dbReference type="GO" id="GO:0005576">
    <property type="term" value="C:extracellular region"/>
    <property type="evidence" value="ECO:0007669"/>
    <property type="project" value="InterPro"/>
</dbReference>
<feature type="signal peptide" evidence="7">
    <location>
        <begin position="1"/>
        <end position="17"/>
    </location>
</feature>
<dbReference type="EMBL" id="JAJHUN010000008">
    <property type="protein sequence ID" value="KAJ4152820.1"/>
    <property type="molecule type" value="Genomic_DNA"/>
</dbReference>
<keyword evidence="5 7" id="KW-0732">Signal</keyword>
<evidence type="ECO:0000256" key="4">
    <source>
        <dbReference type="ARBA" id="ARBA00022525"/>
    </source>
</evidence>
<keyword evidence="6" id="KW-1015">Disulfide bond</keyword>
<sequence>MRLSATIVALAIESVMAAPLEPAQLVARADAHPLCRGVLLYSQAQCCDLNAFSLAGIGCVAMKGNVSTTFEFQGYCAKEGKGASCCTIPLAGVDLLCSEV</sequence>
<evidence type="ECO:0008006" key="10">
    <source>
        <dbReference type="Google" id="ProtNLM"/>
    </source>
</evidence>
<dbReference type="KEGG" id="amus:LMH87_009340"/>
<organism evidence="8 9">
    <name type="scientific">Akanthomyces muscarius</name>
    <name type="common">Entomopathogenic fungus</name>
    <name type="synonym">Lecanicillium muscarium</name>
    <dbReference type="NCBI Taxonomy" id="2231603"/>
    <lineage>
        <taxon>Eukaryota</taxon>
        <taxon>Fungi</taxon>
        <taxon>Dikarya</taxon>
        <taxon>Ascomycota</taxon>
        <taxon>Pezizomycotina</taxon>
        <taxon>Sordariomycetes</taxon>
        <taxon>Hypocreomycetidae</taxon>
        <taxon>Hypocreales</taxon>
        <taxon>Cordycipitaceae</taxon>
        <taxon>Akanthomyces</taxon>
    </lineage>
</organism>
<dbReference type="Gene3D" id="3.20.120.10">
    <property type="entry name" value="Hydrophobin"/>
    <property type="match status" value="1"/>
</dbReference>
<protein>
    <recommendedName>
        <fullName evidence="10">Hydrophobin</fullName>
    </recommendedName>
</protein>
<evidence type="ECO:0000256" key="7">
    <source>
        <dbReference type="SAM" id="SignalP"/>
    </source>
</evidence>
<evidence type="ECO:0000256" key="2">
    <source>
        <dbReference type="ARBA" id="ARBA00009576"/>
    </source>
</evidence>
<accession>A0A9W8QBY3</accession>
<dbReference type="Pfam" id="PF06766">
    <property type="entry name" value="Hydrophobin_2"/>
    <property type="match status" value="1"/>
</dbReference>
<dbReference type="CDD" id="cd23508">
    <property type="entry name" value="hydrophobin_II"/>
    <property type="match status" value="1"/>
</dbReference>
<proteinExistence type="inferred from homology"/>
<dbReference type="PANTHER" id="PTHR42341:SF2">
    <property type="entry name" value="HYDROPHOBIN"/>
    <property type="match status" value="1"/>
</dbReference>
<evidence type="ECO:0000256" key="1">
    <source>
        <dbReference type="ARBA" id="ARBA00004191"/>
    </source>
</evidence>
<dbReference type="GeneID" id="80896499"/>
<evidence type="ECO:0000313" key="8">
    <source>
        <dbReference type="EMBL" id="KAJ4152820.1"/>
    </source>
</evidence>
<dbReference type="Proteomes" id="UP001144673">
    <property type="component" value="Chromosome 5"/>
</dbReference>
<dbReference type="SUPFAM" id="SSF101751">
    <property type="entry name" value="Hydrophobin II, HfbII"/>
    <property type="match status" value="1"/>
</dbReference>
<evidence type="ECO:0000256" key="6">
    <source>
        <dbReference type="ARBA" id="ARBA00023157"/>
    </source>
</evidence>
<dbReference type="PANTHER" id="PTHR42341">
    <property type="entry name" value="HYDROPHOBIN"/>
    <property type="match status" value="1"/>
</dbReference>
<evidence type="ECO:0000256" key="5">
    <source>
        <dbReference type="ARBA" id="ARBA00022729"/>
    </source>
</evidence>
<dbReference type="RefSeq" id="XP_056053478.1">
    <property type="nucleotide sequence ID" value="XM_056196316.1"/>
</dbReference>
<dbReference type="InterPro" id="IPR036686">
    <property type="entry name" value="Class_II_Hydrophobin_sf"/>
</dbReference>
<evidence type="ECO:0000313" key="9">
    <source>
        <dbReference type="Proteomes" id="UP001144673"/>
    </source>
</evidence>
<reference evidence="8" key="1">
    <citation type="journal article" date="2023" name="Access Microbiol">
        <title>De-novo genome assembly for Akanthomyces muscarius, a biocontrol agent of insect agricultural pests.</title>
        <authorList>
            <person name="Erdos Z."/>
            <person name="Studholme D.J."/>
            <person name="Raymond B."/>
            <person name="Sharma M."/>
        </authorList>
    </citation>
    <scope>NUCLEOTIDE SEQUENCE</scope>
    <source>
        <strain evidence="8">Ve6</strain>
    </source>
</reference>
<comment type="caution">
    <text evidence="8">The sequence shown here is derived from an EMBL/GenBank/DDBJ whole genome shotgun (WGS) entry which is preliminary data.</text>
</comment>
<comment type="subcellular location">
    <subcellularLocation>
        <location evidence="1">Secreted</location>
        <location evidence="1">Cell wall</location>
    </subcellularLocation>
</comment>
<gene>
    <name evidence="8" type="ORF">LMH87_009340</name>
</gene>
<keyword evidence="4" id="KW-0964">Secreted</keyword>